<keyword evidence="2" id="KW-1185">Reference proteome</keyword>
<accession>A0AAF0R6D0</accession>
<proteinExistence type="predicted"/>
<dbReference type="AlphaFoldDB" id="A0AAF0R6D0"/>
<organism evidence="1 2">
    <name type="scientific">Solanum verrucosum</name>
    <dbReference type="NCBI Taxonomy" id="315347"/>
    <lineage>
        <taxon>Eukaryota</taxon>
        <taxon>Viridiplantae</taxon>
        <taxon>Streptophyta</taxon>
        <taxon>Embryophyta</taxon>
        <taxon>Tracheophyta</taxon>
        <taxon>Spermatophyta</taxon>
        <taxon>Magnoliopsida</taxon>
        <taxon>eudicotyledons</taxon>
        <taxon>Gunneridae</taxon>
        <taxon>Pentapetalae</taxon>
        <taxon>asterids</taxon>
        <taxon>lamiids</taxon>
        <taxon>Solanales</taxon>
        <taxon>Solanaceae</taxon>
        <taxon>Solanoideae</taxon>
        <taxon>Solaneae</taxon>
        <taxon>Solanum</taxon>
    </lineage>
</organism>
<name>A0AAF0R6D0_SOLVR</name>
<gene>
    <name evidence="1" type="ORF">MTR67_028858</name>
</gene>
<dbReference type="Proteomes" id="UP001234989">
    <property type="component" value="Chromosome 6"/>
</dbReference>
<sequence length="132" mass="15337">MSRENPLPAARVEEVIFTFEELGFLVVHLDTVSQLLPLHPSLKECLTKENQARRSHLLVVFPSLCELVISRLYFLINNYAALHENLWSSTFFPGFNIVADVNLLLQFLEFVGRIFYFSSTQRPSRFKFSECH</sequence>
<reference evidence="1" key="1">
    <citation type="submission" date="2023-08" db="EMBL/GenBank/DDBJ databases">
        <title>A de novo genome assembly of Solanum verrucosum Schlechtendal, a Mexican diploid species geographically isolated from the other diploid A-genome species in potato relatives.</title>
        <authorList>
            <person name="Hosaka K."/>
        </authorList>
    </citation>
    <scope>NUCLEOTIDE SEQUENCE</scope>
    <source>
        <tissue evidence="1">Young leaves</tissue>
    </source>
</reference>
<evidence type="ECO:0000313" key="2">
    <source>
        <dbReference type="Proteomes" id="UP001234989"/>
    </source>
</evidence>
<evidence type="ECO:0000313" key="1">
    <source>
        <dbReference type="EMBL" id="WMV35473.1"/>
    </source>
</evidence>
<protein>
    <submittedName>
        <fullName evidence="1">Uncharacterized protein</fullName>
    </submittedName>
</protein>
<dbReference type="EMBL" id="CP133617">
    <property type="protein sequence ID" value="WMV35473.1"/>
    <property type="molecule type" value="Genomic_DNA"/>
</dbReference>